<reference evidence="3" key="1">
    <citation type="journal article" date="2023" name="Mol. Phylogenet. Evol.">
        <title>Genome-scale phylogeny and comparative genomics of the fungal order Sordariales.</title>
        <authorList>
            <person name="Hensen N."/>
            <person name="Bonometti L."/>
            <person name="Westerberg I."/>
            <person name="Brannstrom I.O."/>
            <person name="Guillou S."/>
            <person name="Cros-Aarteil S."/>
            <person name="Calhoun S."/>
            <person name="Haridas S."/>
            <person name="Kuo A."/>
            <person name="Mondo S."/>
            <person name="Pangilinan J."/>
            <person name="Riley R."/>
            <person name="LaButti K."/>
            <person name="Andreopoulos B."/>
            <person name="Lipzen A."/>
            <person name="Chen C."/>
            <person name="Yan M."/>
            <person name="Daum C."/>
            <person name="Ng V."/>
            <person name="Clum A."/>
            <person name="Steindorff A."/>
            <person name="Ohm R.A."/>
            <person name="Martin F."/>
            <person name="Silar P."/>
            <person name="Natvig D.O."/>
            <person name="Lalanne C."/>
            <person name="Gautier V."/>
            <person name="Ament-Velasquez S.L."/>
            <person name="Kruys A."/>
            <person name="Hutchinson M.I."/>
            <person name="Powell A.J."/>
            <person name="Barry K."/>
            <person name="Miller A.N."/>
            <person name="Grigoriev I.V."/>
            <person name="Debuchy R."/>
            <person name="Gladieux P."/>
            <person name="Hiltunen Thoren M."/>
            <person name="Johannesson H."/>
        </authorList>
    </citation>
    <scope>NUCLEOTIDE SEQUENCE</scope>
    <source>
        <strain evidence="3">CBS 731.68</strain>
    </source>
</reference>
<keyword evidence="4" id="KW-1185">Reference proteome</keyword>
<dbReference type="GeneID" id="87833499"/>
<accession>A0AAN6TQM1</accession>
<feature type="transmembrane region" description="Helical" evidence="2">
    <location>
        <begin position="61"/>
        <end position="83"/>
    </location>
</feature>
<evidence type="ECO:0000313" key="3">
    <source>
        <dbReference type="EMBL" id="KAK4118875.1"/>
    </source>
</evidence>
<dbReference type="EMBL" id="MU853258">
    <property type="protein sequence ID" value="KAK4118875.1"/>
    <property type="molecule type" value="Genomic_DNA"/>
</dbReference>
<keyword evidence="2" id="KW-0812">Transmembrane</keyword>
<evidence type="ECO:0000256" key="2">
    <source>
        <dbReference type="SAM" id="Phobius"/>
    </source>
</evidence>
<evidence type="ECO:0000256" key="1">
    <source>
        <dbReference type="SAM" id="MobiDB-lite"/>
    </source>
</evidence>
<gene>
    <name evidence="3" type="ORF">N657DRAFT_684902</name>
</gene>
<sequence length="171" mass="18631">MSAVPRAINILYHLIYTRDTSDSDNSPRYPPFSRPDEDDDDTVGPFQLDPDNRDKNLSPRIIAAIVLSVVFFLIVIMGLLAYLGHRRRKARKGEIALKEASTPAVATASGALDPPPPYQKVHDAVHHQEQEGRWGSEGEVVGEEEDSHAIGSHATITDGMGPGTHNGADAR</sequence>
<dbReference type="AlphaFoldDB" id="A0AAN6TQM1"/>
<keyword evidence="2" id="KW-0472">Membrane</keyword>
<dbReference type="CDD" id="cd12087">
    <property type="entry name" value="TM_EGFR-like"/>
    <property type="match status" value="1"/>
</dbReference>
<reference evidence="3" key="2">
    <citation type="submission" date="2023-05" db="EMBL/GenBank/DDBJ databases">
        <authorList>
            <consortium name="Lawrence Berkeley National Laboratory"/>
            <person name="Steindorff A."/>
            <person name="Hensen N."/>
            <person name="Bonometti L."/>
            <person name="Westerberg I."/>
            <person name="Brannstrom I.O."/>
            <person name="Guillou S."/>
            <person name="Cros-Aarteil S."/>
            <person name="Calhoun S."/>
            <person name="Haridas S."/>
            <person name="Kuo A."/>
            <person name="Mondo S."/>
            <person name="Pangilinan J."/>
            <person name="Riley R."/>
            <person name="Labutti K."/>
            <person name="Andreopoulos B."/>
            <person name="Lipzen A."/>
            <person name="Chen C."/>
            <person name="Yanf M."/>
            <person name="Daum C."/>
            <person name="Ng V."/>
            <person name="Clum A."/>
            <person name="Ohm R."/>
            <person name="Martin F."/>
            <person name="Silar P."/>
            <person name="Natvig D."/>
            <person name="Lalanne C."/>
            <person name="Gautier V."/>
            <person name="Ament-Velasquez S.L."/>
            <person name="Kruys A."/>
            <person name="Hutchinson M.I."/>
            <person name="Powell A.J."/>
            <person name="Barry K."/>
            <person name="Miller A.N."/>
            <person name="Grigoriev I.V."/>
            <person name="Debuchy R."/>
            <person name="Gladieux P."/>
            <person name="Thoren M.H."/>
            <person name="Johannesson H."/>
        </authorList>
    </citation>
    <scope>NUCLEOTIDE SEQUENCE</scope>
    <source>
        <strain evidence="3">CBS 731.68</strain>
    </source>
</reference>
<dbReference type="Proteomes" id="UP001302602">
    <property type="component" value="Unassembled WGS sequence"/>
</dbReference>
<feature type="region of interest" description="Disordered" evidence="1">
    <location>
        <begin position="20"/>
        <end position="52"/>
    </location>
</feature>
<dbReference type="RefSeq" id="XP_062642648.1">
    <property type="nucleotide sequence ID" value="XM_062796731.1"/>
</dbReference>
<comment type="caution">
    <text evidence="3">The sequence shown here is derived from an EMBL/GenBank/DDBJ whole genome shotgun (WGS) entry which is preliminary data.</text>
</comment>
<keyword evidence="2" id="KW-1133">Transmembrane helix</keyword>
<protein>
    <submittedName>
        <fullName evidence="3">Uncharacterized protein</fullName>
    </submittedName>
</protein>
<name>A0AAN6TQM1_9PEZI</name>
<feature type="compositionally biased region" description="Basic and acidic residues" evidence="1">
    <location>
        <begin position="124"/>
        <end position="136"/>
    </location>
</feature>
<feature type="region of interest" description="Disordered" evidence="1">
    <location>
        <begin position="124"/>
        <end position="171"/>
    </location>
</feature>
<organism evidence="3 4">
    <name type="scientific">Parathielavia appendiculata</name>
    <dbReference type="NCBI Taxonomy" id="2587402"/>
    <lineage>
        <taxon>Eukaryota</taxon>
        <taxon>Fungi</taxon>
        <taxon>Dikarya</taxon>
        <taxon>Ascomycota</taxon>
        <taxon>Pezizomycotina</taxon>
        <taxon>Sordariomycetes</taxon>
        <taxon>Sordariomycetidae</taxon>
        <taxon>Sordariales</taxon>
        <taxon>Chaetomiaceae</taxon>
        <taxon>Parathielavia</taxon>
    </lineage>
</organism>
<evidence type="ECO:0000313" key="4">
    <source>
        <dbReference type="Proteomes" id="UP001302602"/>
    </source>
</evidence>
<proteinExistence type="predicted"/>